<sequence>MDAGPARVTKFSQTPNASYELSGSQTVSAKIHRREGKSPDQQLRSRSVC</sequence>
<feature type="compositionally biased region" description="Polar residues" evidence="1">
    <location>
        <begin position="39"/>
        <end position="49"/>
    </location>
</feature>
<dbReference type="Proteomes" id="UP000654993">
    <property type="component" value="Unassembled WGS sequence"/>
</dbReference>
<name>A0A916QHB0_9BACL</name>
<feature type="compositionally biased region" description="Polar residues" evidence="1">
    <location>
        <begin position="10"/>
        <end position="28"/>
    </location>
</feature>
<reference evidence="2" key="1">
    <citation type="submission" date="2020-08" db="EMBL/GenBank/DDBJ databases">
        <authorList>
            <person name="Uke A."/>
            <person name="Chhe C."/>
            <person name="Baramee S."/>
            <person name="Kosugi A."/>
        </authorList>
    </citation>
    <scope>NUCLEOTIDE SEQUENCE</scope>
    <source>
        <strain evidence="2">DA-C8</strain>
    </source>
</reference>
<dbReference type="EMBL" id="BMAQ01000018">
    <property type="protein sequence ID" value="GFR38382.1"/>
    <property type="molecule type" value="Genomic_DNA"/>
</dbReference>
<reference evidence="2" key="2">
    <citation type="journal article" date="2021" name="Data Brief">
        <title>Draft genome sequence data of the facultative, thermophilic, xylanolytic bacterium Paenibacillus sp. strain DA-C8.</title>
        <authorList>
            <person name="Chhe C."/>
            <person name="Uke A."/>
            <person name="Baramee S."/>
            <person name="Ungkulpasvich U."/>
            <person name="Tachaapaikoon C."/>
            <person name="Pason P."/>
            <person name="Waeonukul R."/>
            <person name="Ratanakhanokchai K."/>
            <person name="Kosugi A."/>
        </authorList>
    </citation>
    <scope>NUCLEOTIDE SEQUENCE</scope>
    <source>
        <strain evidence="2">DA-C8</strain>
    </source>
</reference>
<organism evidence="2 3">
    <name type="scientific">Insulibacter thermoxylanivorax</name>
    <dbReference type="NCBI Taxonomy" id="2749268"/>
    <lineage>
        <taxon>Bacteria</taxon>
        <taxon>Bacillati</taxon>
        <taxon>Bacillota</taxon>
        <taxon>Bacilli</taxon>
        <taxon>Bacillales</taxon>
        <taxon>Paenibacillaceae</taxon>
        <taxon>Insulibacter</taxon>
    </lineage>
</organism>
<feature type="region of interest" description="Disordered" evidence="1">
    <location>
        <begin position="1"/>
        <end position="49"/>
    </location>
</feature>
<protein>
    <submittedName>
        <fullName evidence="2">Uncharacterized protein</fullName>
    </submittedName>
</protein>
<accession>A0A916QHB0</accession>
<proteinExistence type="predicted"/>
<evidence type="ECO:0000256" key="1">
    <source>
        <dbReference type="SAM" id="MobiDB-lite"/>
    </source>
</evidence>
<keyword evidence="3" id="KW-1185">Reference proteome</keyword>
<comment type="caution">
    <text evidence="2">The sequence shown here is derived from an EMBL/GenBank/DDBJ whole genome shotgun (WGS) entry which is preliminary data.</text>
</comment>
<gene>
    <name evidence="2" type="ORF">PRECH8_16780</name>
</gene>
<evidence type="ECO:0000313" key="2">
    <source>
        <dbReference type="EMBL" id="GFR38382.1"/>
    </source>
</evidence>
<dbReference type="AlphaFoldDB" id="A0A916QHB0"/>
<evidence type="ECO:0000313" key="3">
    <source>
        <dbReference type="Proteomes" id="UP000654993"/>
    </source>
</evidence>